<dbReference type="EMBL" id="BSXS01004330">
    <property type="protein sequence ID" value="GME82800.1"/>
    <property type="molecule type" value="Genomic_DNA"/>
</dbReference>
<keyword evidence="2" id="KW-1185">Reference proteome</keyword>
<proteinExistence type="predicted"/>
<reference evidence="1" key="1">
    <citation type="submission" date="2023-04" db="EMBL/GenBank/DDBJ databases">
        <title>Ambrosiozyma monospora NBRC 10751.</title>
        <authorList>
            <person name="Ichikawa N."/>
            <person name="Sato H."/>
            <person name="Tonouchi N."/>
        </authorList>
    </citation>
    <scope>NUCLEOTIDE SEQUENCE</scope>
    <source>
        <strain evidence="1">NBRC 10751</strain>
    </source>
</reference>
<organism evidence="1 2">
    <name type="scientific">Ambrosiozyma monospora</name>
    <name type="common">Yeast</name>
    <name type="synonym">Endomycopsis monosporus</name>
    <dbReference type="NCBI Taxonomy" id="43982"/>
    <lineage>
        <taxon>Eukaryota</taxon>
        <taxon>Fungi</taxon>
        <taxon>Dikarya</taxon>
        <taxon>Ascomycota</taxon>
        <taxon>Saccharomycotina</taxon>
        <taxon>Pichiomycetes</taxon>
        <taxon>Pichiales</taxon>
        <taxon>Pichiaceae</taxon>
        <taxon>Ambrosiozyma</taxon>
    </lineage>
</organism>
<comment type="caution">
    <text evidence="1">The sequence shown here is derived from an EMBL/GenBank/DDBJ whole genome shotgun (WGS) entry which is preliminary data.</text>
</comment>
<evidence type="ECO:0000313" key="1">
    <source>
        <dbReference type="EMBL" id="GME82800.1"/>
    </source>
</evidence>
<accession>A0ACB5T7N3</accession>
<protein>
    <submittedName>
        <fullName evidence="1">Unnamed protein product</fullName>
    </submittedName>
</protein>
<sequence>MSSLKKVYVQHATLECECLNSLPNTVLDLQLDYVTIKLSCSCPTIKLPTHIQRLCLYSRSLENLVFLDASNIDELDDFHDLHISLSPSNNEYSAQPVRTLKIKLKSFVEKLSFGLRKLHISCLVSESGSWPSKDLSLGDNFVDHFELSNGAMESGNFNFSNIPSATFLDLSRFKTVSGQLSSTLESLDIDLEYYTKSFNELWMKFIEPSNLISLAIRFKSSQSRIDFTKLIFPVNIHNIHLFPRDNRFDIVMGELPHSLNYIQVCDRTIYNDEIINERRQYTDIVNSVKVIYPFSTLHFNGSDYMLSLY</sequence>
<evidence type="ECO:0000313" key="2">
    <source>
        <dbReference type="Proteomes" id="UP001165064"/>
    </source>
</evidence>
<name>A0ACB5T7N3_AMBMO</name>
<dbReference type="Proteomes" id="UP001165064">
    <property type="component" value="Unassembled WGS sequence"/>
</dbReference>
<gene>
    <name evidence="1" type="ORF">Amon02_000575700</name>
</gene>